<dbReference type="InterPro" id="IPR050955">
    <property type="entry name" value="Plant_Biomass_Hydrol_Est"/>
</dbReference>
<feature type="compositionally biased region" description="Basic and acidic residues" evidence="3">
    <location>
        <begin position="56"/>
        <end position="79"/>
    </location>
</feature>
<keyword evidence="1" id="KW-0732">Signal</keyword>
<dbReference type="NCBIfam" id="TIGR01840">
    <property type="entry name" value="esterase_phb"/>
    <property type="match status" value="1"/>
</dbReference>
<dbReference type="Gene3D" id="3.40.50.1820">
    <property type="entry name" value="alpha/beta hydrolase"/>
    <property type="match status" value="1"/>
</dbReference>
<proteinExistence type="predicted"/>
<protein>
    <submittedName>
        <fullName evidence="4">PHB depolymerase family esterase</fullName>
    </submittedName>
</protein>
<dbReference type="PANTHER" id="PTHR43037">
    <property type="entry name" value="UNNAMED PRODUCT-RELATED"/>
    <property type="match status" value="1"/>
</dbReference>
<keyword evidence="2" id="KW-0378">Hydrolase</keyword>
<dbReference type="EMBL" id="JAENHM010000066">
    <property type="protein sequence ID" value="MBK1840629.1"/>
    <property type="molecule type" value="Genomic_DNA"/>
</dbReference>
<reference evidence="5" key="1">
    <citation type="submission" date="2021-01" db="EMBL/GenBank/DDBJ databases">
        <title>Genome public.</title>
        <authorList>
            <person name="Liu C."/>
            <person name="Sun Q."/>
        </authorList>
    </citation>
    <scope>NUCLEOTIDE SEQUENCE [LARGE SCALE GENOMIC DNA]</scope>
    <source>
        <strain evidence="5">YIM B02556</strain>
    </source>
</reference>
<evidence type="ECO:0000313" key="5">
    <source>
        <dbReference type="Proteomes" id="UP000652760"/>
    </source>
</evidence>
<feature type="region of interest" description="Disordered" evidence="3">
    <location>
        <begin position="38"/>
        <end position="96"/>
    </location>
</feature>
<evidence type="ECO:0000256" key="3">
    <source>
        <dbReference type="SAM" id="MobiDB-lite"/>
    </source>
</evidence>
<dbReference type="InterPro" id="IPR029058">
    <property type="entry name" value="AB_hydrolase_fold"/>
</dbReference>
<name>A0ABS1FB23_9PROT</name>
<dbReference type="PANTHER" id="PTHR43037:SF1">
    <property type="entry name" value="BLL1128 PROTEIN"/>
    <property type="match status" value="1"/>
</dbReference>
<dbReference type="InterPro" id="IPR010126">
    <property type="entry name" value="Esterase_phb"/>
</dbReference>
<evidence type="ECO:0000256" key="1">
    <source>
        <dbReference type="ARBA" id="ARBA00022729"/>
    </source>
</evidence>
<dbReference type="RefSeq" id="WP_200197301.1">
    <property type="nucleotide sequence ID" value="NZ_JAENHM010000066.1"/>
</dbReference>
<evidence type="ECO:0000256" key="2">
    <source>
        <dbReference type="ARBA" id="ARBA00022801"/>
    </source>
</evidence>
<organism evidence="4 5">
    <name type="scientific">Azospirillum endophyticum</name>
    <dbReference type="NCBI Taxonomy" id="2800326"/>
    <lineage>
        <taxon>Bacteria</taxon>
        <taxon>Pseudomonadati</taxon>
        <taxon>Pseudomonadota</taxon>
        <taxon>Alphaproteobacteria</taxon>
        <taxon>Rhodospirillales</taxon>
        <taxon>Azospirillaceae</taxon>
        <taxon>Azospirillum</taxon>
    </lineage>
</organism>
<evidence type="ECO:0000313" key="4">
    <source>
        <dbReference type="EMBL" id="MBK1840629.1"/>
    </source>
</evidence>
<dbReference type="Proteomes" id="UP000652760">
    <property type="component" value="Unassembled WGS sequence"/>
</dbReference>
<sequence>MSHTRPTGLLSGMDEVARLTRAGRLSEATSLVQRLLRGEGAAATAPPPDPTILEGEFERLDAAPRPEARRGAPDSDAPGRGRPAGKGAGSRFGTAARTGLGETLRGLAARLRPAGLPGGGPGAPRPAAEPLPDGASFVTESFSGTAGTRAYKLYVPANRGDGPRPLVVMLHGCTQSPDDFAAGTRMNAFAERHGVFVAYPEQPASANAQRCWNWFKPEDQRRGQGEPDLLAGITRRILRDHPVDPSRVYIAGLSAGGAAAAIMGEAYPDLYAAVGVHSGLPAGAAHDLPSALAAMRQGGRGEAGKAGAGHPVPTIVFHGDRDTVVHPQNGDRVAARATAAAAGLVPEVRHGEAAGRRSFSRTLHTDPSGRTLCEQWAIYGAGHAWAGGSPSGSYTDPQGPDATAEMMRFFLEHRLRSASA</sequence>
<comment type="caution">
    <text evidence="4">The sequence shown here is derived from an EMBL/GenBank/DDBJ whole genome shotgun (WGS) entry which is preliminary data.</text>
</comment>
<gene>
    <name evidence="4" type="ORF">JHL17_24805</name>
</gene>
<dbReference type="SUPFAM" id="SSF53474">
    <property type="entry name" value="alpha/beta-Hydrolases"/>
    <property type="match status" value="1"/>
</dbReference>
<keyword evidence="5" id="KW-1185">Reference proteome</keyword>
<dbReference type="Pfam" id="PF10503">
    <property type="entry name" value="Esterase_PHB"/>
    <property type="match status" value="1"/>
</dbReference>
<accession>A0ABS1FB23</accession>